<keyword evidence="2" id="KW-1185">Reference proteome</keyword>
<dbReference type="PANTHER" id="PTHR34050:SF3">
    <property type="entry name" value="DNA REPAIR RAD52-LIKE PROTEIN 2, CHLOROPLASTIC"/>
    <property type="match status" value="1"/>
</dbReference>
<evidence type="ECO:0000313" key="2">
    <source>
        <dbReference type="Proteomes" id="UP001153076"/>
    </source>
</evidence>
<dbReference type="PANTHER" id="PTHR34050">
    <property type="entry name" value="DNA REPAIR RAD52-LIKE PROTEIN 2, CHLOROPLASTIC"/>
    <property type="match status" value="1"/>
</dbReference>
<comment type="caution">
    <text evidence="1">The sequence shown here is derived from an EMBL/GenBank/DDBJ whole genome shotgun (WGS) entry which is preliminary data.</text>
</comment>
<sequence>MIRLYIPVVPICLNGQSNRIENLRDGDDLGLRATAHSPLGQWHETKSEVKEGHNDEESWCGEVRDVIFSDDGSVTVVYRVTIRGSDGEAYRESTGTVSSSESNSVDPVAAAEEIAFVRACARFGLGLILPAREGLYSSRKRKIRRGMNEKLWKARLGQWGLRLVLFLSHPESAIKKM</sequence>
<gene>
    <name evidence="1" type="ORF">Cgig2_032829</name>
</gene>
<proteinExistence type="predicted"/>
<dbReference type="GO" id="GO:0003677">
    <property type="term" value="F:DNA binding"/>
    <property type="evidence" value="ECO:0007669"/>
    <property type="project" value="InterPro"/>
</dbReference>
<protein>
    <submittedName>
        <fullName evidence="1">Uncharacterized protein</fullName>
    </submittedName>
</protein>
<dbReference type="GO" id="GO:0000724">
    <property type="term" value="P:double-strand break repair via homologous recombination"/>
    <property type="evidence" value="ECO:0007669"/>
    <property type="project" value="InterPro"/>
</dbReference>
<organism evidence="1 2">
    <name type="scientific">Carnegiea gigantea</name>
    <dbReference type="NCBI Taxonomy" id="171969"/>
    <lineage>
        <taxon>Eukaryota</taxon>
        <taxon>Viridiplantae</taxon>
        <taxon>Streptophyta</taxon>
        <taxon>Embryophyta</taxon>
        <taxon>Tracheophyta</taxon>
        <taxon>Spermatophyta</taxon>
        <taxon>Magnoliopsida</taxon>
        <taxon>eudicotyledons</taxon>
        <taxon>Gunneridae</taxon>
        <taxon>Pentapetalae</taxon>
        <taxon>Caryophyllales</taxon>
        <taxon>Cactineae</taxon>
        <taxon>Cactaceae</taxon>
        <taxon>Cactoideae</taxon>
        <taxon>Echinocereeae</taxon>
        <taxon>Carnegiea</taxon>
    </lineage>
</organism>
<dbReference type="OrthoDB" id="1935514at2759"/>
<reference evidence="1" key="1">
    <citation type="submission" date="2022-04" db="EMBL/GenBank/DDBJ databases">
        <title>Carnegiea gigantea Genome sequencing and assembly v2.</title>
        <authorList>
            <person name="Copetti D."/>
            <person name="Sanderson M.J."/>
            <person name="Burquez A."/>
            <person name="Wojciechowski M.F."/>
        </authorList>
    </citation>
    <scope>NUCLEOTIDE SEQUENCE</scope>
    <source>
        <strain evidence="1">SGP5-SGP5p</strain>
        <tissue evidence="1">Aerial part</tissue>
    </source>
</reference>
<name>A0A9Q1GMN4_9CARY</name>
<dbReference type="AlphaFoldDB" id="A0A9Q1GMN4"/>
<dbReference type="EMBL" id="JAKOGI010002761">
    <property type="protein sequence ID" value="KAJ8421358.1"/>
    <property type="molecule type" value="Genomic_DNA"/>
</dbReference>
<evidence type="ECO:0000313" key="1">
    <source>
        <dbReference type="EMBL" id="KAJ8421358.1"/>
    </source>
</evidence>
<dbReference type="Proteomes" id="UP001153076">
    <property type="component" value="Unassembled WGS sequence"/>
</dbReference>
<accession>A0A9Q1GMN4</accession>
<dbReference type="InterPro" id="IPR037489">
    <property type="entry name" value="RAD52-like"/>
</dbReference>